<dbReference type="InterPro" id="IPR000524">
    <property type="entry name" value="Tscrpt_reg_HTH_GntR"/>
</dbReference>
<dbReference type="CDD" id="cd07377">
    <property type="entry name" value="WHTH_GntR"/>
    <property type="match status" value="1"/>
</dbReference>
<dbReference type="SMART" id="SM00345">
    <property type="entry name" value="HTH_GNTR"/>
    <property type="match status" value="1"/>
</dbReference>
<reference evidence="5" key="2">
    <citation type="submission" date="2020-09" db="EMBL/GenBank/DDBJ databases">
        <authorList>
            <person name="Sun Q."/>
            <person name="Zhou Y."/>
        </authorList>
    </citation>
    <scope>NUCLEOTIDE SEQUENCE</scope>
    <source>
        <strain evidence="5">CGMCC 4.3508</strain>
    </source>
</reference>
<dbReference type="PRINTS" id="PR00035">
    <property type="entry name" value="HTHGNTR"/>
</dbReference>
<evidence type="ECO:0000313" key="5">
    <source>
        <dbReference type="EMBL" id="GGL46681.1"/>
    </source>
</evidence>
<dbReference type="GO" id="GO:0003700">
    <property type="term" value="F:DNA-binding transcription factor activity"/>
    <property type="evidence" value="ECO:0007669"/>
    <property type="project" value="InterPro"/>
</dbReference>
<dbReference type="Gene3D" id="1.20.120.530">
    <property type="entry name" value="GntR ligand-binding domain-like"/>
    <property type="match status" value="1"/>
</dbReference>
<protein>
    <submittedName>
        <fullName evidence="5">GntR family transcriptional regulator</fullName>
    </submittedName>
</protein>
<gene>
    <name evidence="5" type="ORF">GCM10011588_71920</name>
</gene>
<dbReference type="RefSeq" id="WP_058856885.1">
    <property type="nucleotide sequence ID" value="NZ_BMMH01000044.1"/>
</dbReference>
<dbReference type="SUPFAM" id="SSF48008">
    <property type="entry name" value="GntR ligand-binding domain-like"/>
    <property type="match status" value="1"/>
</dbReference>
<dbReference type="InterPro" id="IPR036388">
    <property type="entry name" value="WH-like_DNA-bd_sf"/>
</dbReference>
<keyword evidence="2" id="KW-0238">DNA-binding</keyword>
<dbReference type="Pfam" id="PF07729">
    <property type="entry name" value="FCD"/>
    <property type="match status" value="1"/>
</dbReference>
<keyword evidence="6" id="KW-1185">Reference proteome</keyword>
<evidence type="ECO:0000256" key="2">
    <source>
        <dbReference type="ARBA" id="ARBA00023125"/>
    </source>
</evidence>
<dbReference type="AlphaFoldDB" id="A0A917RZ09"/>
<comment type="caution">
    <text evidence="5">The sequence shown here is derived from an EMBL/GenBank/DDBJ whole genome shotgun (WGS) entry which is preliminary data.</text>
</comment>
<proteinExistence type="predicted"/>
<evidence type="ECO:0000256" key="1">
    <source>
        <dbReference type="ARBA" id="ARBA00023015"/>
    </source>
</evidence>
<dbReference type="InterPro" id="IPR036390">
    <property type="entry name" value="WH_DNA-bd_sf"/>
</dbReference>
<dbReference type="GO" id="GO:0003677">
    <property type="term" value="F:DNA binding"/>
    <property type="evidence" value="ECO:0007669"/>
    <property type="project" value="UniProtKB-KW"/>
</dbReference>
<reference evidence="5" key="1">
    <citation type="journal article" date="2014" name="Int. J. Syst. Evol. Microbiol.">
        <title>Complete genome sequence of Corynebacterium casei LMG S-19264T (=DSM 44701T), isolated from a smear-ripened cheese.</title>
        <authorList>
            <consortium name="US DOE Joint Genome Institute (JGI-PGF)"/>
            <person name="Walter F."/>
            <person name="Albersmeier A."/>
            <person name="Kalinowski J."/>
            <person name="Ruckert C."/>
        </authorList>
    </citation>
    <scope>NUCLEOTIDE SEQUENCE</scope>
    <source>
        <strain evidence="5">CGMCC 4.3508</strain>
    </source>
</reference>
<dbReference type="Gene3D" id="1.10.10.10">
    <property type="entry name" value="Winged helix-like DNA-binding domain superfamily/Winged helix DNA-binding domain"/>
    <property type="match status" value="1"/>
</dbReference>
<name>A0A917RZ09_9NOCA</name>
<dbReference type="EMBL" id="BMMH01000044">
    <property type="protein sequence ID" value="GGL46681.1"/>
    <property type="molecule type" value="Genomic_DNA"/>
</dbReference>
<dbReference type="SMART" id="SM00895">
    <property type="entry name" value="FCD"/>
    <property type="match status" value="1"/>
</dbReference>
<keyword evidence="3" id="KW-0804">Transcription</keyword>
<evidence type="ECO:0000256" key="3">
    <source>
        <dbReference type="ARBA" id="ARBA00023163"/>
    </source>
</evidence>
<dbReference type="PANTHER" id="PTHR43537">
    <property type="entry name" value="TRANSCRIPTIONAL REGULATOR, GNTR FAMILY"/>
    <property type="match status" value="1"/>
</dbReference>
<keyword evidence="1" id="KW-0805">Transcription regulation</keyword>
<dbReference type="PANTHER" id="PTHR43537:SF24">
    <property type="entry name" value="GLUCONATE OPERON TRANSCRIPTIONAL REPRESSOR"/>
    <property type="match status" value="1"/>
</dbReference>
<accession>A0A917RZ09</accession>
<sequence length="241" mass="26017">MALKRIARRSVPDEIYDQLVDDVLTGELAPGSSLPAERQLAEALGVSRPTVREAVQRLARAGLVEIRQGGSTTVRDPRRSGGLELLPRLILRGGRLDHSVVRSILETRASLGREVAGLAARRDGAAAGPALTAAVDALATERDPLARQRVALTFWDHLVDAADSIVYRLLFNQLRTVYEPAMAALTGVMDTEVGQPDRYRALATAVIEGDAESARARAETLLSLASAEFDNLLHRLEQTAP</sequence>
<organism evidence="5 6">
    <name type="scientific">Nocardia jinanensis</name>
    <dbReference type="NCBI Taxonomy" id="382504"/>
    <lineage>
        <taxon>Bacteria</taxon>
        <taxon>Bacillati</taxon>
        <taxon>Actinomycetota</taxon>
        <taxon>Actinomycetes</taxon>
        <taxon>Mycobacteriales</taxon>
        <taxon>Nocardiaceae</taxon>
        <taxon>Nocardia</taxon>
    </lineage>
</organism>
<dbReference type="PROSITE" id="PS50949">
    <property type="entry name" value="HTH_GNTR"/>
    <property type="match status" value="1"/>
</dbReference>
<dbReference type="Pfam" id="PF00392">
    <property type="entry name" value="GntR"/>
    <property type="match status" value="1"/>
</dbReference>
<dbReference type="InterPro" id="IPR008920">
    <property type="entry name" value="TF_FadR/GntR_C"/>
</dbReference>
<evidence type="ECO:0000259" key="4">
    <source>
        <dbReference type="PROSITE" id="PS50949"/>
    </source>
</evidence>
<dbReference type="SUPFAM" id="SSF46785">
    <property type="entry name" value="Winged helix' DNA-binding domain"/>
    <property type="match status" value="1"/>
</dbReference>
<evidence type="ECO:0000313" key="6">
    <source>
        <dbReference type="Proteomes" id="UP000638263"/>
    </source>
</evidence>
<dbReference type="Proteomes" id="UP000638263">
    <property type="component" value="Unassembled WGS sequence"/>
</dbReference>
<feature type="domain" description="HTH gntR-type" evidence="4">
    <location>
        <begin position="9"/>
        <end position="77"/>
    </location>
</feature>
<dbReference type="InterPro" id="IPR011711">
    <property type="entry name" value="GntR_C"/>
</dbReference>